<keyword evidence="6 9" id="KW-0949">S-adenosyl-L-methionine</keyword>
<dbReference type="InterPro" id="IPR049560">
    <property type="entry name" value="MeTrfase_RsmB-F_NOP2_cat"/>
</dbReference>
<dbReference type="GO" id="GO:0070475">
    <property type="term" value="P:rRNA base methylation"/>
    <property type="evidence" value="ECO:0007669"/>
    <property type="project" value="TreeGrafter"/>
</dbReference>
<dbReference type="eggNOG" id="KOG1122">
    <property type="taxonomic scope" value="Eukaryota"/>
</dbReference>
<evidence type="ECO:0000256" key="8">
    <source>
        <dbReference type="ARBA" id="ARBA00023242"/>
    </source>
</evidence>
<evidence type="ECO:0000256" key="9">
    <source>
        <dbReference type="PROSITE-ProRule" id="PRU01023"/>
    </source>
</evidence>
<evidence type="ECO:0000313" key="12">
    <source>
        <dbReference type="EnsemblMetazoa" id="MDOA014530-PA"/>
    </source>
</evidence>
<dbReference type="KEGG" id="mde:101892269"/>
<dbReference type="InterPro" id="IPR018314">
    <property type="entry name" value="RsmB/NOL1/NOP2-like_CS"/>
</dbReference>
<evidence type="ECO:0000256" key="3">
    <source>
        <dbReference type="ARBA" id="ARBA00022517"/>
    </source>
</evidence>
<dbReference type="Gene3D" id="3.30.70.1170">
    <property type="entry name" value="Sun protein, domain 3"/>
    <property type="match status" value="1"/>
</dbReference>
<keyword evidence="5 9" id="KW-0808">Transferase</keyword>
<evidence type="ECO:0000256" key="4">
    <source>
        <dbReference type="ARBA" id="ARBA00022603"/>
    </source>
</evidence>
<feature type="compositionally biased region" description="Acidic residues" evidence="10">
    <location>
        <begin position="101"/>
        <end position="111"/>
    </location>
</feature>
<dbReference type="PROSITE" id="PS51686">
    <property type="entry name" value="SAM_MT_RSMB_NOP"/>
    <property type="match status" value="1"/>
</dbReference>
<evidence type="ECO:0000256" key="10">
    <source>
        <dbReference type="SAM" id="MobiDB-lite"/>
    </source>
</evidence>
<dbReference type="PROSITE" id="PS01153">
    <property type="entry name" value="NOL1_NOP2_SUN"/>
    <property type="match status" value="1"/>
</dbReference>
<dbReference type="PRINTS" id="PR02008">
    <property type="entry name" value="RCMTFAMILY"/>
</dbReference>
<feature type="compositionally biased region" description="Basic and acidic residues" evidence="10">
    <location>
        <begin position="863"/>
        <end position="872"/>
    </location>
</feature>
<feature type="compositionally biased region" description="Basic and acidic residues" evidence="10">
    <location>
        <begin position="59"/>
        <end position="83"/>
    </location>
</feature>
<dbReference type="VEuPathDB" id="VectorBase:MDOMA2_017515"/>
<feature type="compositionally biased region" description="Basic residues" evidence="10">
    <location>
        <begin position="42"/>
        <end position="58"/>
    </location>
</feature>
<dbReference type="FunFam" id="3.30.70.1170:FF:000001">
    <property type="entry name" value="Ribosomal RNA methyltransferase Nop2"/>
    <property type="match status" value="1"/>
</dbReference>
<protein>
    <submittedName>
        <fullName evidence="14">Probable 28S rRNA (Cytosine-C(5))-methyltransferase</fullName>
    </submittedName>
</protein>
<feature type="compositionally biased region" description="Basic and acidic residues" evidence="10">
    <location>
        <begin position="810"/>
        <end position="856"/>
    </location>
</feature>
<dbReference type="GO" id="GO:0003723">
    <property type="term" value="F:RNA binding"/>
    <property type="evidence" value="ECO:0007669"/>
    <property type="project" value="UniProtKB-UniRule"/>
</dbReference>
<dbReference type="PANTHER" id="PTHR22807">
    <property type="entry name" value="NOP2 YEAST -RELATED NOL1/NOP2/FMU SUN DOMAIN-CONTAINING"/>
    <property type="match status" value="1"/>
</dbReference>
<evidence type="ECO:0000256" key="6">
    <source>
        <dbReference type="ARBA" id="ARBA00022691"/>
    </source>
</evidence>
<feature type="active site" description="Nucleophile" evidence="9">
    <location>
        <position position="586"/>
    </location>
</feature>
<feature type="compositionally biased region" description="Basic and acidic residues" evidence="10">
    <location>
        <begin position="1"/>
        <end position="12"/>
    </location>
</feature>
<evidence type="ECO:0000313" key="14">
    <source>
        <dbReference type="RefSeq" id="XP_005180959.1"/>
    </source>
</evidence>
<dbReference type="Gene3D" id="3.40.50.150">
    <property type="entry name" value="Vaccinia Virus protein VP39"/>
    <property type="match status" value="1"/>
</dbReference>
<evidence type="ECO:0000256" key="1">
    <source>
        <dbReference type="ARBA" id="ARBA00004604"/>
    </source>
</evidence>
<feature type="region of interest" description="Disordered" evidence="10">
    <location>
        <begin position="737"/>
        <end position="923"/>
    </location>
</feature>
<dbReference type="Pfam" id="PF01189">
    <property type="entry name" value="Methyltr_RsmB-F"/>
    <property type="match status" value="1"/>
</dbReference>
<sequence>MGRKAEYSEKVKKGPGRKARKQGPPTFPKKSFAPMEEEDKKLSHRQKQRLAKRQKNKQIIKEKQKLAKEKKFQQRKQKEYHSDSEEEEEKENLNGNGHVEDDSEMESEEEEQPKKVVAKNSKGQQKKVKGFTDENKEWLKPKQKKAGKQFLEKEAEEDEEEEESDEEEQEVKEGSDDEEEVEASDDDEEIEDEDDEDDDEEGEEEESDDEAEVKLGKLDDLSDDDANSDDDFDVSGDENDDDEDDDEDDDDDDDDDLLPIEKENKKLKKREAKEAKLAAEEMQMSVDQQEIFQFPEEDEEKEITLQEIQQRIKDVTLVLSDFNKYRQPDRPRSDYMDLLRKDLCVYYSYNEFLMGKLMDMFPLSELMEYLEASEVARPLTIRTNTLKTRRRDLAAALINRGVNLDPLGKWTKVGLVIYSSQVPLGATPEYLAGHYMIQGASSMLPVMALAPQENERILDMCSAPGGKGSHIAAVMKNTGVLFANDANKDRIKAVVANFHRLGVVNSIVSCEDGAKFRQIMTGFDRILLDAPCTGTGVVSKDPSVKTTKCPVDVQRCYNLQRKLLLTAIDCTDAKSATGGYIVYSTCSVLPEENEWVIDYVLKKRNVKLVPTGLDFGVEGFTKYRQYRFHPSLNLTRRYYPHTHNMDGFFVAKLKKFSNTIPVSKEQQEEDEKQLDDGIATTSEENVELLNAEAENEEGNDEESGKGKKLGKRAGKPVLSELDLTIKKQKLEQSKQKYIAKVFEPPVKVPKKKKEVPAEENKKSNGEEIKDKGKNKTKKNVSDKKEEVKEPEQKQKQPSNIKKDKKKNKQKSKETTETTVEVKKQQPIEKQKPKEKKEHNKSEEKQQTKKNKPENRQEQPATVKPEKKKEQKPLEVATPQKKNKSTKNVEEIASSPALLEGKPIKQNKLKQKSNQMGKLKKNKK</sequence>
<feature type="compositionally biased region" description="Basic and acidic residues" evidence="10">
    <location>
        <begin position="130"/>
        <end position="140"/>
    </location>
</feature>
<keyword evidence="8" id="KW-0539">Nucleus</keyword>
<dbReference type="GO" id="GO:0005730">
    <property type="term" value="C:nucleolus"/>
    <property type="evidence" value="ECO:0007669"/>
    <property type="project" value="UniProtKB-SubCell"/>
</dbReference>
<dbReference type="InterPro" id="IPR023273">
    <property type="entry name" value="RCMT_NOP2"/>
</dbReference>
<feature type="binding site" evidence="9">
    <location>
        <position position="485"/>
    </location>
    <ligand>
        <name>S-adenosyl-L-methionine</name>
        <dbReference type="ChEBI" id="CHEBI:59789"/>
    </ligand>
</feature>
<dbReference type="InterPro" id="IPR011023">
    <property type="entry name" value="Nop2p"/>
</dbReference>
<keyword evidence="13" id="KW-1185">Reference proteome</keyword>
<keyword evidence="7 9" id="KW-0694">RNA-binding</keyword>
<feature type="binding site" evidence="9">
    <location>
        <position position="529"/>
    </location>
    <ligand>
        <name>S-adenosyl-L-methionine</name>
        <dbReference type="ChEBI" id="CHEBI:59789"/>
    </ligand>
</feature>
<feature type="binding site" evidence="9">
    <location>
        <position position="512"/>
    </location>
    <ligand>
        <name>S-adenosyl-L-methionine</name>
        <dbReference type="ChEBI" id="CHEBI:59789"/>
    </ligand>
</feature>
<evidence type="ECO:0000313" key="13">
    <source>
        <dbReference type="Proteomes" id="UP001652621"/>
    </source>
</evidence>
<keyword evidence="3" id="KW-0690">Ribosome biogenesis</keyword>
<dbReference type="OrthoDB" id="427002at2759"/>
<dbReference type="SUPFAM" id="SSF53335">
    <property type="entry name" value="S-adenosyl-L-methionine-dependent methyltransferases"/>
    <property type="match status" value="1"/>
</dbReference>
<dbReference type="FunFam" id="3.40.50.150:FF:000495">
    <property type="entry name" value="Nucleolar RNA methyltransferase (Nop2), putative"/>
    <property type="match status" value="1"/>
</dbReference>
<dbReference type="GeneID" id="101892269"/>
<keyword evidence="4 9" id="KW-0489">Methyltransferase</keyword>
<dbReference type="InterPro" id="IPR023267">
    <property type="entry name" value="RCMT"/>
</dbReference>
<dbReference type="EnsemblMetazoa" id="MDOA014530-RA">
    <property type="protein sequence ID" value="MDOA014530-PA"/>
    <property type="gene ID" value="MDOA014530"/>
</dbReference>
<feature type="compositionally biased region" description="Basic and acidic residues" evidence="10">
    <location>
        <begin position="754"/>
        <end position="794"/>
    </location>
</feature>
<dbReference type="NCBIfam" id="TIGR00446">
    <property type="entry name" value="nop2p"/>
    <property type="match status" value="1"/>
</dbReference>
<evidence type="ECO:0000256" key="5">
    <source>
        <dbReference type="ARBA" id="ARBA00022679"/>
    </source>
</evidence>
<dbReference type="AlphaFoldDB" id="A0A1I8NF26"/>
<dbReference type="PANTHER" id="PTHR22807:SF30">
    <property type="entry name" value="28S RRNA (CYTOSINE(4447)-C(5))-METHYLTRANSFERASE-RELATED"/>
    <property type="match status" value="1"/>
</dbReference>
<dbReference type="PRINTS" id="PR02012">
    <property type="entry name" value="RCMTNOP2"/>
</dbReference>
<feature type="binding site" evidence="9">
    <location>
        <begin position="461"/>
        <end position="467"/>
    </location>
    <ligand>
        <name>S-adenosyl-L-methionine</name>
        <dbReference type="ChEBI" id="CHEBI:59789"/>
    </ligand>
</feature>
<organism evidence="12">
    <name type="scientific">Musca domestica</name>
    <name type="common">House fly</name>
    <dbReference type="NCBI Taxonomy" id="7370"/>
    <lineage>
        <taxon>Eukaryota</taxon>
        <taxon>Metazoa</taxon>
        <taxon>Ecdysozoa</taxon>
        <taxon>Arthropoda</taxon>
        <taxon>Hexapoda</taxon>
        <taxon>Insecta</taxon>
        <taxon>Pterygota</taxon>
        <taxon>Neoptera</taxon>
        <taxon>Endopterygota</taxon>
        <taxon>Diptera</taxon>
        <taxon>Brachycera</taxon>
        <taxon>Muscomorpha</taxon>
        <taxon>Muscoidea</taxon>
        <taxon>Muscidae</taxon>
        <taxon>Musca</taxon>
    </lineage>
</organism>
<name>A0A1I8NF26_MUSDO</name>
<dbReference type="Proteomes" id="UP001652621">
    <property type="component" value="Unplaced"/>
</dbReference>
<feature type="compositionally biased region" description="Acidic residues" evidence="10">
    <location>
        <begin position="221"/>
        <end position="258"/>
    </location>
</feature>
<dbReference type="RefSeq" id="XP_005180959.1">
    <property type="nucleotide sequence ID" value="XM_005180902.3"/>
</dbReference>
<reference evidence="14" key="2">
    <citation type="submission" date="2025-04" db="UniProtKB">
        <authorList>
            <consortium name="RefSeq"/>
        </authorList>
    </citation>
    <scope>IDENTIFICATION</scope>
    <source>
        <strain evidence="14">Aabys</strain>
    </source>
</reference>
<dbReference type="InterPro" id="IPR001678">
    <property type="entry name" value="MeTrfase_RsmB-F_NOP2_dom"/>
</dbReference>
<accession>A0A1I8NF26</accession>
<feature type="compositionally biased region" description="Acidic residues" evidence="10">
    <location>
        <begin position="154"/>
        <end position="211"/>
    </location>
</feature>
<proteinExistence type="inferred from homology"/>
<feature type="region of interest" description="Disordered" evidence="10">
    <location>
        <begin position="690"/>
        <end position="712"/>
    </location>
</feature>
<dbReference type="GO" id="GO:0000470">
    <property type="term" value="P:maturation of LSU-rRNA"/>
    <property type="evidence" value="ECO:0007669"/>
    <property type="project" value="TreeGrafter"/>
</dbReference>
<comment type="similarity">
    <text evidence="2 9">Belongs to the class I-like SAM-binding methyltransferase superfamily. RsmB/NOP family.</text>
</comment>
<dbReference type="STRING" id="7370.A0A1I8NF26"/>
<dbReference type="InterPro" id="IPR029063">
    <property type="entry name" value="SAM-dependent_MTases_sf"/>
</dbReference>
<comment type="subcellular location">
    <subcellularLocation>
        <location evidence="1">Nucleus</location>
        <location evidence="1">Nucleolus</location>
    </subcellularLocation>
</comment>
<evidence type="ECO:0000256" key="2">
    <source>
        <dbReference type="ARBA" id="ARBA00007494"/>
    </source>
</evidence>
<feature type="domain" description="SAM-dependent MTase RsmB/NOP-type" evidence="11">
    <location>
        <begin position="369"/>
        <end position="656"/>
    </location>
</feature>
<gene>
    <name evidence="12" type="primary">101892269</name>
    <name evidence="14" type="synonym">LOC101892269</name>
</gene>
<reference evidence="12" key="1">
    <citation type="submission" date="2021-01" db="UniProtKB">
        <authorList>
            <consortium name="EnsemblMetazoa"/>
        </authorList>
    </citation>
    <scope>IDENTIFICATION</scope>
    <source>
        <strain evidence="12">Aabys</strain>
    </source>
</reference>
<dbReference type="GO" id="GO:0009383">
    <property type="term" value="F:rRNA (cytosine-C5-)-methyltransferase activity"/>
    <property type="evidence" value="ECO:0007669"/>
    <property type="project" value="TreeGrafter"/>
</dbReference>
<feature type="region of interest" description="Disordered" evidence="10">
    <location>
        <begin position="1"/>
        <end position="265"/>
    </location>
</feature>
<evidence type="ECO:0000256" key="7">
    <source>
        <dbReference type="ARBA" id="ARBA00022884"/>
    </source>
</evidence>
<evidence type="ECO:0000259" key="11">
    <source>
        <dbReference type="PROSITE" id="PS51686"/>
    </source>
</evidence>
<dbReference type="VEuPathDB" id="VectorBase:MDOA014530"/>